<keyword evidence="3" id="KW-0472">Membrane</keyword>
<dbReference type="AlphaFoldDB" id="A0A8J5VX08"/>
<proteinExistence type="inferred from homology"/>
<accession>A0A8J5VX08</accession>
<evidence type="ECO:0000313" key="4">
    <source>
        <dbReference type="EMBL" id="KAG8061279.1"/>
    </source>
</evidence>
<dbReference type="InterPro" id="IPR051019">
    <property type="entry name" value="VLCFA-Steroid_DH"/>
</dbReference>
<dbReference type="EMBL" id="JAAALK010000286">
    <property type="protein sequence ID" value="KAG8061279.1"/>
    <property type="molecule type" value="Genomic_DNA"/>
</dbReference>
<gene>
    <name evidence="4" type="ORF">GUJ93_ZPchr0003g16958</name>
</gene>
<dbReference type="PANTHER" id="PTHR43899">
    <property type="entry name" value="RH59310P"/>
    <property type="match status" value="1"/>
</dbReference>
<sequence length="116" mass="12645">MDALSSQPPWALALAVVGILVMARASARLAMWLYVAFLRLGKPLHRRYGEWAVVMGATDGIGRAMAFHFVAAGMHLVLIGRSPNKLAAISKEIRAKHPKAEVRTIMLYSVYAATKA</sequence>
<dbReference type="OrthoDB" id="5545019at2759"/>
<evidence type="ECO:0000313" key="5">
    <source>
        <dbReference type="Proteomes" id="UP000729402"/>
    </source>
</evidence>
<dbReference type="GO" id="GO:0045703">
    <property type="term" value="F:ketoreductase activity"/>
    <property type="evidence" value="ECO:0007669"/>
    <property type="project" value="TreeGrafter"/>
</dbReference>
<feature type="transmembrane region" description="Helical" evidence="3">
    <location>
        <begin position="12"/>
        <end position="37"/>
    </location>
</feature>
<keyword evidence="5" id="KW-1185">Reference proteome</keyword>
<keyword evidence="2" id="KW-0560">Oxidoreductase</keyword>
<dbReference type="Pfam" id="PF00106">
    <property type="entry name" value="adh_short"/>
    <property type="match status" value="1"/>
</dbReference>
<name>A0A8J5VX08_ZIZPA</name>
<comment type="similarity">
    <text evidence="1">Belongs to the short-chain dehydrogenases/reductases (SDR) family.</text>
</comment>
<keyword evidence="3" id="KW-0812">Transmembrane</keyword>
<dbReference type="InterPro" id="IPR002347">
    <property type="entry name" value="SDR_fam"/>
</dbReference>
<keyword evidence="3" id="KW-1133">Transmembrane helix</keyword>
<evidence type="ECO:0000256" key="3">
    <source>
        <dbReference type="SAM" id="Phobius"/>
    </source>
</evidence>
<protein>
    <submittedName>
        <fullName evidence="4">Uncharacterized protein</fullName>
    </submittedName>
</protein>
<organism evidence="4 5">
    <name type="scientific">Zizania palustris</name>
    <name type="common">Northern wild rice</name>
    <dbReference type="NCBI Taxonomy" id="103762"/>
    <lineage>
        <taxon>Eukaryota</taxon>
        <taxon>Viridiplantae</taxon>
        <taxon>Streptophyta</taxon>
        <taxon>Embryophyta</taxon>
        <taxon>Tracheophyta</taxon>
        <taxon>Spermatophyta</taxon>
        <taxon>Magnoliopsida</taxon>
        <taxon>Liliopsida</taxon>
        <taxon>Poales</taxon>
        <taxon>Poaceae</taxon>
        <taxon>BOP clade</taxon>
        <taxon>Oryzoideae</taxon>
        <taxon>Oryzeae</taxon>
        <taxon>Zizaniinae</taxon>
        <taxon>Zizania</taxon>
    </lineage>
</organism>
<dbReference type="GO" id="GO:0005783">
    <property type="term" value="C:endoplasmic reticulum"/>
    <property type="evidence" value="ECO:0007669"/>
    <property type="project" value="TreeGrafter"/>
</dbReference>
<comment type="caution">
    <text evidence="4">The sequence shown here is derived from an EMBL/GenBank/DDBJ whole genome shotgun (WGS) entry which is preliminary data.</text>
</comment>
<dbReference type="Proteomes" id="UP000729402">
    <property type="component" value="Unassembled WGS sequence"/>
</dbReference>
<dbReference type="PANTHER" id="PTHR43899:SF13">
    <property type="entry name" value="RH59310P"/>
    <property type="match status" value="1"/>
</dbReference>
<evidence type="ECO:0000256" key="1">
    <source>
        <dbReference type="ARBA" id="ARBA00006484"/>
    </source>
</evidence>
<evidence type="ECO:0000256" key="2">
    <source>
        <dbReference type="ARBA" id="ARBA00023002"/>
    </source>
</evidence>
<reference evidence="4" key="2">
    <citation type="submission" date="2021-02" db="EMBL/GenBank/DDBJ databases">
        <authorList>
            <person name="Kimball J.A."/>
            <person name="Haas M.W."/>
            <person name="Macchietto M."/>
            <person name="Kono T."/>
            <person name="Duquette J."/>
            <person name="Shao M."/>
        </authorList>
    </citation>
    <scope>NUCLEOTIDE SEQUENCE</scope>
    <source>
        <tissue evidence="4">Fresh leaf tissue</tissue>
    </source>
</reference>
<reference evidence="4" key="1">
    <citation type="journal article" date="2021" name="bioRxiv">
        <title>Whole Genome Assembly and Annotation of Northern Wild Rice, Zizania palustris L., Supports a Whole Genome Duplication in the Zizania Genus.</title>
        <authorList>
            <person name="Haas M."/>
            <person name="Kono T."/>
            <person name="Macchietto M."/>
            <person name="Millas R."/>
            <person name="McGilp L."/>
            <person name="Shao M."/>
            <person name="Duquette J."/>
            <person name="Hirsch C.N."/>
            <person name="Kimball J."/>
        </authorList>
    </citation>
    <scope>NUCLEOTIDE SEQUENCE</scope>
    <source>
        <tissue evidence="4">Fresh leaf tissue</tissue>
    </source>
</reference>